<dbReference type="PIRSF" id="PIRSF016753">
    <property type="entry name" value="P_lipid/glycerol_ac_tran_prd"/>
    <property type="match status" value="1"/>
</dbReference>
<evidence type="ECO:0000313" key="3">
    <source>
        <dbReference type="Proteomes" id="UP000235116"/>
    </source>
</evidence>
<dbReference type="GO" id="GO:0016020">
    <property type="term" value="C:membrane"/>
    <property type="evidence" value="ECO:0007669"/>
    <property type="project" value="TreeGrafter"/>
</dbReference>
<dbReference type="PANTHER" id="PTHR22753:SF14">
    <property type="entry name" value="MONOACYLGLYCEROL_DIACYLGLYCEROL O-ACYLTRANSFERASE"/>
    <property type="match status" value="1"/>
</dbReference>
<name>A0A2K9LFX5_9GAMM</name>
<dbReference type="RefSeq" id="WP_101892599.1">
    <property type="nucleotide sequence ID" value="NZ_CP022684.1"/>
</dbReference>
<protein>
    <recommendedName>
        <fullName evidence="1">Phospholipid/glycerol acyltransferase domain-containing protein</fullName>
    </recommendedName>
</protein>
<accession>A0A2K9LFX5</accession>
<dbReference type="KEGG" id="kak:Kalk_01925"/>
<dbReference type="AlphaFoldDB" id="A0A2K9LFX5"/>
<sequence>MGYQHKPFDTELLSEAQLWKLTAPLRTYFSPKFYGLDKLDPNKPTLLVGNHTIYGVVDVPVFLAQIYRERGVLVRALADHQHYDIPLWRNMLDKTGGVEGTRENCSELMKLGEHILVFPGGAREVSKRKGEQYQLTWKRRTGFCSMAIQHGYNILPFAAVGPDDMYDILLDADDIVQSPLGKLLKRTGLLERKGLLRGGDIIMPITRGLGLTSLPRPERFYFAIGDEIDVSELKGSENDQDVLFELRDKVAFSIQDLIGELLSIRENDVDKGILRRILTRL</sequence>
<gene>
    <name evidence="2" type="ORF">Kalk_01925</name>
</gene>
<dbReference type="SMART" id="SM00563">
    <property type="entry name" value="PlsC"/>
    <property type="match status" value="1"/>
</dbReference>
<reference evidence="3" key="1">
    <citation type="submission" date="2017-08" db="EMBL/GenBank/DDBJ databases">
        <title>Direct submision.</title>
        <authorList>
            <person name="Kim S.-J."/>
            <person name="Rhee S.-K."/>
        </authorList>
    </citation>
    <scope>NUCLEOTIDE SEQUENCE [LARGE SCALE GENOMIC DNA]</scope>
    <source>
        <strain evidence="3">GI5</strain>
    </source>
</reference>
<feature type="domain" description="Phospholipid/glycerol acyltransferase" evidence="1">
    <location>
        <begin position="45"/>
        <end position="162"/>
    </location>
</feature>
<proteinExistence type="predicted"/>
<dbReference type="EMBL" id="CP022684">
    <property type="protein sequence ID" value="AUM11259.1"/>
    <property type="molecule type" value="Genomic_DNA"/>
</dbReference>
<dbReference type="SUPFAM" id="SSF69593">
    <property type="entry name" value="Glycerol-3-phosphate (1)-acyltransferase"/>
    <property type="match status" value="1"/>
</dbReference>
<keyword evidence="3" id="KW-1185">Reference proteome</keyword>
<dbReference type="InterPro" id="IPR002123">
    <property type="entry name" value="Plipid/glycerol_acylTrfase"/>
</dbReference>
<evidence type="ECO:0000313" key="2">
    <source>
        <dbReference type="EMBL" id="AUM11259.1"/>
    </source>
</evidence>
<dbReference type="GO" id="GO:0016746">
    <property type="term" value="F:acyltransferase activity"/>
    <property type="evidence" value="ECO:0007669"/>
    <property type="project" value="InterPro"/>
</dbReference>
<evidence type="ECO:0000259" key="1">
    <source>
        <dbReference type="SMART" id="SM00563"/>
    </source>
</evidence>
<dbReference type="PANTHER" id="PTHR22753">
    <property type="entry name" value="TRANSMEMBRANE PROTEIN 68"/>
    <property type="match status" value="1"/>
</dbReference>
<dbReference type="CDD" id="cd07987">
    <property type="entry name" value="LPLAT_MGAT-like"/>
    <property type="match status" value="1"/>
</dbReference>
<dbReference type="OrthoDB" id="5496738at2"/>
<dbReference type="Pfam" id="PF01553">
    <property type="entry name" value="Acyltransferase"/>
    <property type="match status" value="1"/>
</dbReference>
<organism evidence="2 3">
    <name type="scientific">Ketobacter alkanivorans</name>
    <dbReference type="NCBI Taxonomy" id="1917421"/>
    <lineage>
        <taxon>Bacteria</taxon>
        <taxon>Pseudomonadati</taxon>
        <taxon>Pseudomonadota</taxon>
        <taxon>Gammaproteobacteria</taxon>
        <taxon>Pseudomonadales</taxon>
        <taxon>Ketobacteraceae</taxon>
        <taxon>Ketobacter</taxon>
    </lineage>
</organism>
<dbReference type="Proteomes" id="UP000235116">
    <property type="component" value="Chromosome"/>
</dbReference>
<dbReference type="InterPro" id="IPR016676">
    <property type="entry name" value="P_lipid/glycerol_AcTrfase_prd"/>
</dbReference>